<evidence type="ECO:0000256" key="8">
    <source>
        <dbReference type="PIRSR" id="PIRSR602401-1"/>
    </source>
</evidence>
<dbReference type="GO" id="GO:0020037">
    <property type="term" value="F:heme binding"/>
    <property type="evidence" value="ECO:0007669"/>
    <property type="project" value="InterPro"/>
</dbReference>
<proteinExistence type="inferred from homology"/>
<dbReference type="Gene3D" id="1.10.630.10">
    <property type="entry name" value="Cytochrome P450"/>
    <property type="match status" value="2"/>
</dbReference>
<dbReference type="InterPro" id="IPR002401">
    <property type="entry name" value="Cyt_P450_E_grp-I"/>
</dbReference>
<dbReference type="PANTHER" id="PTHR47950">
    <property type="entry name" value="CYTOCHROME P450, FAMILY 76, SUBFAMILY C, POLYPEPTIDE 5-RELATED"/>
    <property type="match status" value="1"/>
</dbReference>
<evidence type="ECO:0000256" key="9">
    <source>
        <dbReference type="RuleBase" id="RU000461"/>
    </source>
</evidence>
<protein>
    <recommendedName>
        <fullName evidence="12">Cytochrome P450</fullName>
    </recommendedName>
</protein>
<keyword evidence="6 8" id="KW-0408">Iron</keyword>
<dbReference type="Pfam" id="PF00067">
    <property type="entry name" value="p450"/>
    <property type="match status" value="1"/>
</dbReference>
<dbReference type="InterPro" id="IPR001128">
    <property type="entry name" value="Cyt_P450"/>
</dbReference>
<name>A0AAP0P451_9MAGN</name>
<dbReference type="InterPro" id="IPR036396">
    <property type="entry name" value="Cyt_P450_sf"/>
</dbReference>
<dbReference type="PROSITE" id="PS00086">
    <property type="entry name" value="CYTOCHROME_P450"/>
    <property type="match status" value="1"/>
</dbReference>
<dbReference type="PRINTS" id="PR00385">
    <property type="entry name" value="P450"/>
</dbReference>
<keyword evidence="11" id="KW-1185">Reference proteome</keyword>
<dbReference type="PANTHER" id="PTHR47950:SF49">
    <property type="entry name" value="CYTOCHROME P450"/>
    <property type="match status" value="1"/>
</dbReference>
<evidence type="ECO:0000313" key="11">
    <source>
        <dbReference type="Proteomes" id="UP001417504"/>
    </source>
</evidence>
<keyword evidence="5 9" id="KW-0560">Oxidoreductase</keyword>
<organism evidence="10 11">
    <name type="scientific">Stephania japonica</name>
    <dbReference type="NCBI Taxonomy" id="461633"/>
    <lineage>
        <taxon>Eukaryota</taxon>
        <taxon>Viridiplantae</taxon>
        <taxon>Streptophyta</taxon>
        <taxon>Embryophyta</taxon>
        <taxon>Tracheophyta</taxon>
        <taxon>Spermatophyta</taxon>
        <taxon>Magnoliopsida</taxon>
        <taxon>Ranunculales</taxon>
        <taxon>Menispermaceae</taxon>
        <taxon>Menispermoideae</taxon>
        <taxon>Cissampelideae</taxon>
        <taxon>Stephania</taxon>
    </lineage>
</organism>
<dbReference type="SUPFAM" id="SSF48264">
    <property type="entry name" value="Cytochrome P450"/>
    <property type="match status" value="1"/>
</dbReference>
<sequence length="326" mass="37364">MLVTLDTSPTIVASTLDAAMEILKTHDRVLSRRHIFVCFRIKEMNKNSVVWDDCTDNWKLLRRIARTEIFGPRMLQIQEPVRETKVGELVEFLRGRERKVVKLRLKRKCVDRVDRVNQLWESTVRERRLSRSISKGESKDMLDVLLDNGFSDIQINVLFLDTFGPGSETSSSTIEWAMTELIKNPAKLAKLKEELNQVIGPTSPVKEARLPNLPYLQACIKQTMRLHPAAPFLLPHRAIEACQLMGYTIPKNYKIIVNAYAIGRDPKIWTPDPSSFRPERFLETNLDYNGNHFEFNTFGSGRRICIGISLANRAIPLIETSLSSLK</sequence>
<evidence type="ECO:0000256" key="7">
    <source>
        <dbReference type="ARBA" id="ARBA00023033"/>
    </source>
</evidence>
<dbReference type="GO" id="GO:0044550">
    <property type="term" value="P:secondary metabolite biosynthetic process"/>
    <property type="evidence" value="ECO:0007669"/>
    <property type="project" value="UniProtKB-ARBA"/>
</dbReference>
<dbReference type="GO" id="GO:0004497">
    <property type="term" value="F:monooxygenase activity"/>
    <property type="evidence" value="ECO:0007669"/>
    <property type="project" value="UniProtKB-KW"/>
</dbReference>
<dbReference type="GO" id="GO:0016705">
    <property type="term" value="F:oxidoreductase activity, acting on paired donors, with incorporation or reduction of molecular oxygen"/>
    <property type="evidence" value="ECO:0007669"/>
    <property type="project" value="InterPro"/>
</dbReference>
<evidence type="ECO:0000256" key="2">
    <source>
        <dbReference type="ARBA" id="ARBA00010617"/>
    </source>
</evidence>
<feature type="binding site" description="axial binding residue" evidence="8">
    <location>
        <position position="305"/>
    </location>
    <ligand>
        <name>heme</name>
        <dbReference type="ChEBI" id="CHEBI:30413"/>
    </ligand>
    <ligandPart>
        <name>Fe</name>
        <dbReference type="ChEBI" id="CHEBI:18248"/>
    </ligandPart>
</feature>
<evidence type="ECO:0000256" key="5">
    <source>
        <dbReference type="ARBA" id="ARBA00023002"/>
    </source>
</evidence>
<evidence type="ECO:0000256" key="4">
    <source>
        <dbReference type="ARBA" id="ARBA00022723"/>
    </source>
</evidence>
<evidence type="ECO:0000256" key="6">
    <source>
        <dbReference type="ARBA" id="ARBA00023004"/>
    </source>
</evidence>
<dbReference type="GO" id="GO:0005506">
    <property type="term" value="F:iron ion binding"/>
    <property type="evidence" value="ECO:0007669"/>
    <property type="project" value="InterPro"/>
</dbReference>
<evidence type="ECO:0000313" key="10">
    <source>
        <dbReference type="EMBL" id="KAK9130402.1"/>
    </source>
</evidence>
<accession>A0AAP0P451</accession>
<comment type="similarity">
    <text evidence="2 9">Belongs to the cytochrome P450 family.</text>
</comment>
<dbReference type="InterPro" id="IPR017972">
    <property type="entry name" value="Cyt_P450_CS"/>
</dbReference>
<keyword evidence="7 9" id="KW-0503">Monooxygenase</keyword>
<comment type="cofactor">
    <cofactor evidence="1 8">
        <name>heme</name>
        <dbReference type="ChEBI" id="CHEBI:30413"/>
    </cofactor>
</comment>
<evidence type="ECO:0008006" key="12">
    <source>
        <dbReference type="Google" id="ProtNLM"/>
    </source>
</evidence>
<keyword evidence="4 8" id="KW-0479">Metal-binding</keyword>
<keyword evidence="3 8" id="KW-0349">Heme</keyword>
<evidence type="ECO:0000256" key="3">
    <source>
        <dbReference type="ARBA" id="ARBA00022617"/>
    </source>
</evidence>
<dbReference type="AlphaFoldDB" id="A0AAP0P451"/>
<evidence type="ECO:0000256" key="1">
    <source>
        <dbReference type="ARBA" id="ARBA00001971"/>
    </source>
</evidence>
<reference evidence="10 11" key="1">
    <citation type="submission" date="2024-01" db="EMBL/GenBank/DDBJ databases">
        <title>Genome assemblies of Stephania.</title>
        <authorList>
            <person name="Yang L."/>
        </authorList>
    </citation>
    <scope>NUCLEOTIDE SEQUENCE [LARGE SCALE GENOMIC DNA]</scope>
    <source>
        <strain evidence="10">QJT</strain>
        <tissue evidence="10">Leaf</tissue>
    </source>
</reference>
<dbReference type="PRINTS" id="PR00463">
    <property type="entry name" value="EP450I"/>
</dbReference>
<dbReference type="Proteomes" id="UP001417504">
    <property type="component" value="Unassembled WGS sequence"/>
</dbReference>
<comment type="caution">
    <text evidence="10">The sequence shown here is derived from an EMBL/GenBank/DDBJ whole genome shotgun (WGS) entry which is preliminary data.</text>
</comment>
<dbReference type="EMBL" id="JBBNAE010000004">
    <property type="protein sequence ID" value="KAK9130402.1"/>
    <property type="molecule type" value="Genomic_DNA"/>
</dbReference>
<gene>
    <name evidence="10" type="ORF">Sjap_010889</name>
</gene>